<name>A0A2T2XFF5_9FIRM</name>
<organism evidence="1 2">
    <name type="scientific">Sulfobacillus benefaciens</name>
    <dbReference type="NCBI Taxonomy" id="453960"/>
    <lineage>
        <taxon>Bacteria</taxon>
        <taxon>Bacillati</taxon>
        <taxon>Bacillota</taxon>
        <taxon>Clostridia</taxon>
        <taxon>Eubacteriales</taxon>
        <taxon>Clostridiales Family XVII. Incertae Sedis</taxon>
        <taxon>Sulfobacillus</taxon>
    </lineage>
</organism>
<dbReference type="AlphaFoldDB" id="A0A2T2XFF5"/>
<evidence type="ECO:0000313" key="1">
    <source>
        <dbReference type="EMBL" id="PSR33186.1"/>
    </source>
</evidence>
<comment type="caution">
    <text evidence="1">The sequence shown here is derived from an EMBL/GenBank/DDBJ whole genome shotgun (WGS) entry which is preliminary data.</text>
</comment>
<protein>
    <submittedName>
        <fullName evidence="1">Uncharacterized protein</fullName>
    </submittedName>
</protein>
<proteinExistence type="predicted"/>
<reference evidence="1 2" key="1">
    <citation type="journal article" date="2014" name="BMC Genomics">
        <title>Comparison of environmental and isolate Sulfobacillus genomes reveals diverse carbon, sulfur, nitrogen, and hydrogen metabolisms.</title>
        <authorList>
            <person name="Justice N.B."/>
            <person name="Norman A."/>
            <person name="Brown C.T."/>
            <person name="Singh A."/>
            <person name="Thomas B.C."/>
            <person name="Banfield J.F."/>
        </authorList>
    </citation>
    <scope>NUCLEOTIDE SEQUENCE [LARGE SCALE GENOMIC DNA]</scope>
    <source>
        <strain evidence="1">AMDSBA4</strain>
    </source>
</reference>
<gene>
    <name evidence="1" type="ORF">C7B46_11040</name>
</gene>
<dbReference type="Proteomes" id="UP000242972">
    <property type="component" value="Unassembled WGS sequence"/>
</dbReference>
<evidence type="ECO:0000313" key="2">
    <source>
        <dbReference type="Proteomes" id="UP000242972"/>
    </source>
</evidence>
<sequence>MDVNRIVPIPLVKAPTVMWGLHLKDLIWLAMGVVVDLALWPRHQVRMTNIIAMGLIGAVSLGLAWGKYEEVPLSEWLYLMIRYLVRPRTYISH</sequence>
<accession>A0A2T2XFF5</accession>
<dbReference type="EMBL" id="PXYW01000025">
    <property type="protein sequence ID" value="PSR33186.1"/>
    <property type="molecule type" value="Genomic_DNA"/>
</dbReference>